<dbReference type="Proteomes" id="UP001590951">
    <property type="component" value="Unassembled WGS sequence"/>
</dbReference>
<evidence type="ECO:0000313" key="3">
    <source>
        <dbReference type="Proteomes" id="UP001590951"/>
    </source>
</evidence>
<feature type="region of interest" description="Disordered" evidence="1">
    <location>
        <begin position="147"/>
        <end position="173"/>
    </location>
</feature>
<evidence type="ECO:0008006" key="4">
    <source>
        <dbReference type="Google" id="ProtNLM"/>
    </source>
</evidence>
<protein>
    <recommendedName>
        <fullName evidence="4">Lysine-specific metallo-endopeptidase domain-containing protein</fullName>
    </recommendedName>
</protein>
<gene>
    <name evidence="2" type="ORF">ABVK25_001020</name>
</gene>
<evidence type="ECO:0000313" key="2">
    <source>
        <dbReference type="EMBL" id="KAL2058294.1"/>
    </source>
</evidence>
<proteinExistence type="predicted"/>
<comment type="caution">
    <text evidence="2">The sequence shown here is derived from an EMBL/GenBank/DDBJ whole genome shotgun (WGS) entry which is preliminary data.</text>
</comment>
<dbReference type="EMBL" id="JBHFEH010000002">
    <property type="protein sequence ID" value="KAL2058294.1"/>
    <property type="molecule type" value="Genomic_DNA"/>
</dbReference>
<evidence type="ECO:0000256" key="1">
    <source>
        <dbReference type="SAM" id="MobiDB-lite"/>
    </source>
</evidence>
<feature type="compositionally biased region" description="Basic and acidic residues" evidence="1">
    <location>
        <begin position="160"/>
        <end position="173"/>
    </location>
</feature>
<reference evidence="2 3" key="1">
    <citation type="submission" date="2024-09" db="EMBL/GenBank/DDBJ databases">
        <title>Rethinking Asexuality: The Enigmatic Case of Functional Sexual Genes in Lepraria (Stereocaulaceae).</title>
        <authorList>
            <person name="Doellman M."/>
            <person name="Sun Y."/>
            <person name="Barcenas-Pena A."/>
            <person name="Lumbsch H.T."/>
            <person name="Grewe F."/>
        </authorList>
    </citation>
    <scope>NUCLEOTIDE SEQUENCE [LARGE SCALE GENOMIC DNA]</scope>
    <source>
        <strain evidence="2 3">Grewe 0041</strain>
    </source>
</reference>
<keyword evidence="3" id="KW-1185">Reference proteome</keyword>
<accession>A0ABR4BNG7</accession>
<name>A0ABR4BNG7_9LECA</name>
<dbReference type="InterPro" id="IPR024079">
    <property type="entry name" value="MetalloPept_cat_dom_sf"/>
</dbReference>
<sequence length="173" mass="19199">MAFQRRPLQSLRRPLVFGWNEDGTEDKYLSNSGWKNSRRRFRGKHIILCPDAFTVPVQETILLSEQTIGTSLDTLTSTDAVLLHEVIHCVLANGDTVYGVNGVILQAPRKAANSQKIADSWMYYAMASLFSKNAWLIGLAQPFDNFGPKAPSKPPSDSPNGKRDTVPLDIRGP</sequence>
<dbReference type="Gene3D" id="3.40.390.10">
    <property type="entry name" value="Collagenase (Catalytic Domain)"/>
    <property type="match status" value="1"/>
</dbReference>
<organism evidence="2 3">
    <name type="scientific">Lepraria finkii</name>
    <dbReference type="NCBI Taxonomy" id="1340010"/>
    <lineage>
        <taxon>Eukaryota</taxon>
        <taxon>Fungi</taxon>
        <taxon>Dikarya</taxon>
        <taxon>Ascomycota</taxon>
        <taxon>Pezizomycotina</taxon>
        <taxon>Lecanoromycetes</taxon>
        <taxon>OSLEUM clade</taxon>
        <taxon>Lecanoromycetidae</taxon>
        <taxon>Lecanorales</taxon>
        <taxon>Lecanorineae</taxon>
        <taxon>Stereocaulaceae</taxon>
        <taxon>Lepraria</taxon>
    </lineage>
</organism>